<dbReference type="CDD" id="cd12797">
    <property type="entry name" value="M23_peptidase"/>
    <property type="match status" value="1"/>
</dbReference>
<comment type="caution">
    <text evidence="6">The sequence shown here is derived from an EMBL/GenBank/DDBJ whole genome shotgun (WGS) entry which is preliminary data.</text>
</comment>
<evidence type="ECO:0000259" key="5">
    <source>
        <dbReference type="Pfam" id="PF01551"/>
    </source>
</evidence>
<dbReference type="AlphaFoldDB" id="A0A917N2C1"/>
<feature type="chain" id="PRO_5037272172" evidence="4">
    <location>
        <begin position="22"/>
        <end position="437"/>
    </location>
</feature>
<evidence type="ECO:0000313" key="6">
    <source>
        <dbReference type="EMBL" id="GGI51800.1"/>
    </source>
</evidence>
<dbReference type="PANTHER" id="PTHR21666:SF289">
    <property type="entry name" value="L-ALA--D-GLU ENDOPEPTIDASE"/>
    <property type="match status" value="1"/>
</dbReference>
<reference evidence="6" key="1">
    <citation type="journal article" date="2014" name="Int. J. Syst. Evol. Microbiol.">
        <title>Complete genome sequence of Corynebacterium casei LMG S-19264T (=DSM 44701T), isolated from a smear-ripened cheese.</title>
        <authorList>
            <consortium name="US DOE Joint Genome Institute (JGI-PGF)"/>
            <person name="Walter F."/>
            <person name="Albersmeier A."/>
            <person name="Kalinowski J."/>
            <person name="Ruckert C."/>
        </authorList>
    </citation>
    <scope>NUCLEOTIDE SEQUENCE</scope>
    <source>
        <strain evidence="6">CCM 8711</strain>
    </source>
</reference>
<keyword evidence="7" id="KW-1185">Reference proteome</keyword>
<proteinExistence type="predicted"/>
<feature type="coiled-coil region" evidence="2">
    <location>
        <begin position="24"/>
        <end position="107"/>
    </location>
</feature>
<evidence type="ECO:0000256" key="2">
    <source>
        <dbReference type="SAM" id="Coils"/>
    </source>
</evidence>
<sequence>MKFVKIVLLLVLTVGFFSARAQSSAELKRRRIELTNELESLKRELQETQNNKKSTFKQLNILKAQISLREEKINTVNSEIRLLSSQINENTNTVHTLQEQLDQLKKEYAAMIVFAYHNQSAYNKLMFVFAAKDFNQAYKRLKYLQQFGNYRERQAQSIQGTQKVLHVKINQLDRTKNEKSNLLQEQQKEKETLGKERNSQVAVAEDLSKQEGALKKQQRALLAQRKKVDQQFASALRREIAEARRKAEAEARAEAQRLAAIAAEKARAENKSAAEIAIAAKPKPIVRKTDSEVLSSTPEAAKLSNDFLGNKGRLPWPVATGQIVQGFGVYYTEGIRNDNQGIDIRTPANSPVRAVFDGEVSNVVDISGTYLVIIRHGKYFTGYLNLRSVSVSSGQKINTRQTIGTAATDPATGETMVHFEVRNVDAVVNPKTWLAPQ</sequence>
<feature type="domain" description="M23ase beta-sheet core" evidence="5">
    <location>
        <begin position="339"/>
        <end position="430"/>
    </location>
</feature>
<gene>
    <name evidence="6" type="ORF">GCM10011425_30120</name>
</gene>
<reference evidence="6" key="2">
    <citation type="submission" date="2020-09" db="EMBL/GenBank/DDBJ databases">
        <authorList>
            <person name="Sun Q."/>
            <person name="Sedlacek I."/>
        </authorList>
    </citation>
    <scope>NUCLEOTIDE SEQUENCE</scope>
    <source>
        <strain evidence="6">CCM 8711</strain>
    </source>
</reference>
<dbReference type="InterPro" id="IPR011055">
    <property type="entry name" value="Dup_hybrid_motif"/>
</dbReference>
<name>A0A917N2C1_9SPHI</name>
<evidence type="ECO:0000313" key="7">
    <source>
        <dbReference type="Proteomes" id="UP000662074"/>
    </source>
</evidence>
<feature type="region of interest" description="Disordered" evidence="3">
    <location>
        <begin position="176"/>
        <end position="200"/>
    </location>
</feature>
<protein>
    <submittedName>
        <fullName evidence="6">Peptidase M23</fullName>
    </submittedName>
</protein>
<dbReference type="EMBL" id="BMDO01000009">
    <property type="protein sequence ID" value="GGI51800.1"/>
    <property type="molecule type" value="Genomic_DNA"/>
</dbReference>
<evidence type="ECO:0000256" key="4">
    <source>
        <dbReference type="SAM" id="SignalP"/>
    </source>
</evidence>
<dbReference type="InterPro" id="IPR016047">
    <property type="entry name" value="M23ase_b-sheet_dom"/>
</dbReference>
<evidence type="ECO:0000256" key="1">
    <source>
        <dbReference type="ARBA" id="ARBA00022729"/>
    </source>
</evidence>
<dbReference type="Pfam" id="PF01551">
    <property type="entry name" value="Peptidase_M23"/>
    <property type="match status" value="1"/>
</dbReference>
<dbReference type="RefSeq" id="WP_188417914.1">
    <property type="nucleotide sequence ID" value="NZ_BMDO01000009.1"/>
</dbReference>
<evidence type="ECO:0000256" key="3">
    <source>
        <dbReference type="SAM" id="MobiDB-lite"/>
    </source>
</evidence>
<keyword evidence="1 4" id="KW-0732">Signal</keyword>
<organism evidence="6 7">
    <name type="scientific">Mucilaginibacter galii</name>
    <dbReference type="NCBI Taxonomy" id="2005073"/>
    <lineage>
        <taxon>Bacteria</taxon>
        <taxon>Pseudomonadati</taxon>
        <taxon>Bacteroidota</taxon>
        <taxon>Sphingobacteriia</taxon>
        <taxon>Sphingobacteriales</taxon>
        <taxon>Sphingobacteriaceae</taxon>
        <taxon>Mucilaginibacter</taxon>
    </lineage>
</organism>
<dbReference type="Gene3D" id="2.70.70.10">
    <property type="entry name" value="Glucose Permease (Domain IIA)"/>
    <property type="match status" value="1"/>
</dbReference>
<dbReference type="Proteomes" id="UP000662074">
    <property type="component" value="Unassembled WGS sequence"/>
</dbReference>
<feature type="compositionally biased region" description="Basic and acidic residues" evidence="3">
    <location>
        <begin position="186"/>
        <end position="198"/>
    </location>
</feature>
<dbReference type="SUPFAM" id="SSF51261">
    <property type="entry name" value="Duplicated hybrid motif"/>
    <property type="match status" value="1"/>
</dbReference>
<accession>A0A917N2C1</accession>
<dbReference type="InterPro" id="IPR050570">
    <property type="entry name" value="Cell_wall_metabolism_enzyme"/>
</dbReference>
<dbReference type="GO" id="GO:0004222">
    <property type="term" value="F:metalloendopeptidase activity"/>
    <property type="evidence" value="ECO:0007669"/>
    <property type="project" value="TreeGrafter"/>
</dbReference>
<feature type="coiled-coil region" evidence="2">
    <location>
        <begin position="233"/>
        <end position="271"/>
    </location>
</feature>
<keyword evidence="2" id="KW-0175">Coiled coil</keyword>
<dbReference type="PANTHER" id="PTHR21666">
    <property type="entry name" value="PEPTIDASE-RELATED"/>
    <property type="match status" value="1"/>
</dbReference>
<dbReference type="Gene3D" id="6.10.250.3150">
    <property type="match status" value="1"/>
</dbReference>
<feature type="signal peptide" evidence="4">
    <location>
        <begin position="1"/>
        <end position="21"/>
    </location>
</feature>